<dbReference type="Pfam" id="PF01478">
    <property type="entry name" value="Peptidase_A24"/>
    <property type="match status" value="1"/>
</dbReference>
<proteinExistence type="predicted"/>
<dbReference type="Gene3D" id="1.20.120.1220">
    <property type="match status" value="1"/>
</dbReference>
<evidence type="ECO:0000256" key="1">
    <source>
        <dbReference type="SAM" id="Phobius"/>
    </source>
</evidence>
<feature type="transmembrane region" description="Helical" evidence="1">
    <location>
        <begin position="139"/>
        <end position="156"/>
    </location>
</feature>
<dbReference type="EMBL" id="VFIP01000028">
    <property type="protein sequence ID" value="TWR89032.1"/>
    <property type="molecule type" value="Genomic_DNA"/>
</dbReference>
<gene>
    <name evidence="3" type="ORF">FJD37_14955</name>
</gene>
<keyword evidence="1" id="KW-1133">Transmembrane helix</keyword>
<keyword evidence="1" id="KW-0472">Membrane</keyword>
<reference evidence="3 4" key="1">
    <citation type="submission" date="2019-06" db="EMBL/GenBank/DDBJ databases">
        <title>Pseudomonas bimorpha sp. nov. isolated from bovine raw milk and skim milk concentrate.</title>
        <authorList>
            <person name="Hofmann K."/>
            <person name="Huptas C."/>
            <person name="Doll E."/>
            <person name="Scherer S."/>
            <person name="Wenning M."/>
        </authorList>
    </citation>
    <scope>NUCLEOTIDE SEQUENCE [LARGE SCALE GENOMIC DNA]</scope>
    <source>
        <strain evidence="3 4">DSM 108990</strain>
    </source>
</reference>
<comment type="caution">
    <text evidence="3">The sequence shown here is derived from an EMBL/GenBank/DDBJ whole genome shotgun (WGS) entry which is preliminary data.</text>
</comment>
<dbReference type="GO" id="GO:0004190">
    <property type="term" value="F:aspartic-type endopeptidase activity"/>
    <property type="evidence" value="ECO:0007669"/>
    <property type="project" value="InterPro"/>
</dbReference>
<evidence type="ECO:0000313" key="3">
    <source>
        <dbReference type="EMBL" id="TWR89032.1"/>
    </source>
</evidence>
<accession>A0A5C5PV39</accession>
<evidence type="ECO:0000313" key="4">
    <source>
        <dbReference type="Proteomes" id="UP000317901"/>
    </source>
</evidence>
<organism evidence="3 4">
    <name type="scientific">Pseudomonas saxonica</name>
    <dbReference type="NCBI Taxonomy" id="2600598"/>
    <lineage>
        <taxon>Bacteria</taxon>
        <taxon>Pseudomonadati</taxon>
        <taxon>Pseudomonadota</taxon>
        <taxon>Gammaproteobacteria</taxon>
        <taxon>Pseudomonadales</taxon>
        <taxon>Pseudomonadaceae</taxon>
        <taxon>Pseudomonas</taxon>
    </lineage>
</organism>
<evidence type="ECO:0000259" key="2">
    <source>
        <dbReference type="Pfam" id="PF01478"/>
    </source>
</evidence>
<feature type="transmembrane region" description="Helical" evidence="1">
    <location>
        <begin position="93"/>
        <end position="118"/>
    </location>
</feature>
<dbReference type="OrthoDB" id="5600918at2"/>
<dbReference type="AlphaFoldDB" id="A0A5C5PV39"/>
<dbReference type="RefSeq" id="WP_146426555.1">
    <property type="nucleotide sequence ID" value="NZ_VFIP01000028.1"/>
</dbReference>
<feature type="transmembrane region" description="Helical" evidence="1">
    <location>
        <begin position="26"/>
        <end position="48"/>
    </location>
</feature>
<name>A0A5C5PV39_9PSED</name>
<dbReference type="GO" id="GO:0016020">
    <property type="term" value="C:membrane"/>
    <property type="evidence" value="ECO:0007669"/>
    <property type="project" value="InterPro"/>
</dbReference>
<protein>
    <submittedName>
        <fullName evidence="3">Prepilin peptidase</fullName>
    </submittedName>
</protein>
<dbReference type="Proteomes" id="UP000317901">
    <property type="component" value="Unassembled WGS sequence"/>
</dbReference>
<keyword evidence="1" id="KW-0812">Transmembrane</keyword>
<feature type="domain" description="Prepilin type IV endopeptidase peptidase" evidence="2">
    <location>
        <begin position="6"/>
        <end position="110"/>
    </location>
</feature>
<feature type="transmembrane region" description="Helical" evidence="1">
    <location>
        <begin position="55"/>
        <end position="73"/>
    </location>
</feature>
<sequence length="157" mass="16805">MFNIVLIVIWFVACTAQDLYQRQISNLLTLGAVSLALAYLLCTGHTLLGASAAEGGWALLIILILTLPGYALNKFGAGDVKLLCALALATDRLMVLGTLIGAGLWVAIAWLVASKILPLLNQQLKHPDNKANGATSKKLPFDPFLLAGFILTLMLYI</sequence>
<dbReference type="InterPro" id="IPR000045">
    <property type="entry name" value="Prepilin_IV_endopep_pep"/>
</dbReference>